<dbReference type="Gene3D" id="2.60.40.2310">
    <property type="match status" value="1"/>
</dbReference>
<keyword evidence="11" id="KW-1133">Transmembrane helix</keyword>
<evidence type="ECO:0000256" key="12">
    <source>
        <dbReference type="SAM" id="SignalP"/>
    </source>
</evidence>
<comment type="subcellular location">
    <subcellularLocation>
        <location evidence="2">Secreted</location>
        <location evidence="2">Extracellular space</location>
        <location evidence="2">Apoplast</location>
    </subcellularLocation>
</comment>
<dbReference type="PRINTS" id="PR00723">
    <property type="entry name" value="SUBTILISIN"/>
</dbReference>
<evidence type="ECO:0000256" key="5">
    <source>
        <dbReference type="ARBA" id="ARBA00022670"/>
    </source>
</evidence>
<protein>
    <submittedName>
        <fullName evidence="17">Subtilisin-like protease sbt1.8</fullName>
    </submittedName>
</protein>
<name>A0AAW0KLU6_QUESU</name>
<dbReference type="FunFam" id="2.60.40.2310:FF:000001">
    <property type="entry name" value="Subtilisin-like protease SBT1.5"/>
    <property type="match status" value="1"/>
</dbReference>
<dbReference type="InterPro" id="IPR000209">
    <property type="entry name" value="Peptidase_S8/S53_dom"/>
</dbReference>
<keyword evidence="8" id="KW-0720">Serine protease</keyword>
<dbReference type="Pfam" id="PF02225">
    <property type="entry name" value="PA"/>
    <property type="match status" value="1"/>
</dbReference>
<sequence>MGFFKAFLCFFALLMFLPFLSVSSTVKQTYIVHMKHQDKPFPYATHNDWYSSQLRSLSDSDSSLLYTYTDAFYGFAAKLDSNQAESLRRSDLVLGVYEDTLCPLHTTRTPEFLGLHTESSQNTHFLEQASHNVIIGVLDTGIWPESESFDDSGLPEIPSRWRGECEPGPDFRPTVSGNSGPMPATVINAAPWIMTVGAGTLDRDFPAFVSLGNKRRFAGASLYSGQGMGNKPVGLVYLRNKRSSLCLPDSLEPDLVRGKVVVCDRGVNSREEKGEVVRDAGGVGMILANMAANGEELVANSHLLPAVAVGCKAGDLIKKYLSSDRHPTALLTFGGTVLDVRPSPLVAAFSSRGPNKVTPYILKPDVIGPGVNILAAWSEDVGPTGLDTDTKKTQFNIISGTSMSCPHISGLAALLKAAHPQWSPSAIKSALMTTAYTQDNTKSPLRDAARGALSNPWAHGAGHVNPHEALSPGLIYNISIEDYIPFLCSLDYTVDEVQTIVKRSNVTCSRKFFNPGELNYPSFSVLFENNGVVQYTRVLTNVGAPWSVYHVTVNAPLSVAVTVEPPTLFFGKVGDKQSYTVTFVAKGVGDASKFEFGSIVWSDGQHQVKSPVAFQWTIVRSDSESMTFWGLFFLLFWVPLMSLGLLIYFRCVRGHGNRWLARPLLPLLDL</sequence>
<evidence type="ECO:0000259" key="13">
    <source>
        <dbReference type="Pfam" id="PF00082"/>
    </source>
</evidence>
<dbReference type="InterPro" id="IPR045051">
    <property type="entry name" value="SBT"/>
</dbReference>
<dbReference type="EMBL" id="PKMF04000281">
    <property type="protein sequence ID" value="KAK7839566.1"/>
    <property type="molecule type" value="Genomic_DNA"/>
</dbReference>
<dbReference type="InterPro" id="IPR015500">
    <property type="entry name" value="Peptidase_S8_subtilisin-rel"/>
</dbReference>
<dbReference type="AlphaFoldDB" id="A0AAW0KLU6"/>
<feature type="domain" description="PA" evidence="14">
    <location>
        <begin position="236"/>
        <end position="316"/>
    </location>
</feature>
<organism evidence="17 18">
    <name type="scientific">Quercus suber</name>
    <name type="common">Cork oak</name>
    <dbReference type="NCBI Taxonomy" id="58331"/>
    <lineage>
        <taxon>Eukaryota</taxon>
        <taxon>Viridiplantae</taxon>
        <taxon>Streptophyta</taxon>
        <taxon>Embryophyta</taxon>
        <taxon>Tracheophyta</taxon>
        <taxon>Spermatophyta</taxon>
        <taxon>Magnoliopsida</taxon>
        <taxon>eudicotyledons</taxon>
        <taxon>Gunneridae</taxon>
        <taxon>Pentapetalae</taxon>
        <taxon>rosids</taxon>
        <taxon>fabids</taxon>
        <taxon>Fagales</taxon>
        <taxon>Fagaceae</taxon>
        <taxon>Quercus</taxon>
    </lineage>
</organism>
<keyword evidence="7" id="KW-0378">Hydrolase</keyword>
<evidence type="ECO:0000256" key="10">
    <source>
        <dbReference type="SAM" id="MobiDB-lite"/>
    </source>
</evidence>
<keyword evidence="6 12" id="KW-0732">Signal</keyword>
<comment type="function">
    <text evidence="1">Required for arbuscular mycorrhiza (AM) development during AM symbiosis with AM fungi (e.g. Glomeromycota intraradices).</text>
</comment>
<feature type="signal peptide" evidence="12">
    <location>
        <begin position="1"/>
        <end position="23"/>
    </location>
</feature>
<dbReference type="FunFam" id="3.30.70.80:FF:000003">
    <property type="entry name" value="Subtilisin-like protease SBT1.9"/>
    <property type="match status" value="1"/>
</dbReference>
<dbReference type="FunFam" id="3.50.30.30:FF:000005">
    <property type="entry name" value="subtilisin-like protease SBT1.5"/>
    <property type="match status" value="1"/>
</dbReference>
<keyword evidence="11" id="KW-0472">Membrane</keyword>
<dbReference type="PANTHER" id="PTHR10795">
    <property type="entry name" value="PROPROTEIN CONVERTASE SUBTILISIN/KEXIN"/>
    <property type="match status" value="1"/>
</dbReference>
<keyword evidence="5" id="KW-0645">Protease</keyword>
<evidence type="ECO:0000256" key="9">
    <source>
        <dbReference type="PROSITE-ProRule" id="PRU01240"/>
    </source>
</evidence>
<comment type="caution">
    <text evidence="9">Lacks conserved residue(s) required for the propagation of feature annotation.</text>
</comment>
<dbReference type="Pfam" id="PF00082">
    <property type="entry name" value="Peptidase_S8"/>
    <property type="match status" value="1"/>
</dbReference>
<dbReference type="Gene3D" id="3.30.70.80">
    <property type="entry name" value="Peptidase S8 propeptide/proteinase inhibitor I9"/>
    <property type="match status" value="1"/>
</dbReference>
<feature type="chain" id="PRO_5043878010" evidence="12">
    <location>
        <begin position="24"/>
        <end position="670"/>
    </location>
</feature>
<evidence type="ECO:0000256" key="11">
    <source>
        <dbReference type="SAM" id="Phobius"/>
    </source>
</evidence>
<evidence type="ECO:0000256" key="6">
    <source>
        <dbReference type="ARBA" id="ARBA00022729"/>
    </source>
</evidence>
<feature type="region of interest" description="Disordered" evidence="10">
    <location>
        <begin position="148"/>
        <end position="167"/>
    </location>
</feature>
<evidence type="ECO:0000313" key="17">
    <source>
        <dbReference type="EMBL" id="KAK7839566.1"/>
    </source>
</evidence>
<dbReference type="InterPro" id="IPR037045">
    <property type="entry name" value="S8pro/Inhibitor_I9_sf"/>
</dbReference>
<accession>A0AAW0KLU6</accession>
<dbReference type="Gene3D" id="3.40.50.200">
    <property type="entry name" value="Peptidase S8/S53 domain"/>
    <property type="match status" value="2"/>
</dbReference>
<dbReference type="InterPro" id="IPR036852">
    <property type="entry name" value="Peptidase_S8/S53_dom_sf"/>
</dbReference>
<evidence type="ECO:0000256" key="1">
    <source>
        <dbReference type="ARBA" id="ARBA00002076"/>
    </source>
</evidence>
<dbReference type="GO" id="GO:0006508">
    <property type="term" value="P:proteolysis"/>
    <property type="evidence" value="ECO:0007669"/>
    <property type="project" value="UniProtKB-KW"/>
</dbReference>
<comment type="similarity">
    <text evidence="3 9">Belongs to the peptidase S8 family.</text>
</comment>
<evidence type="ECO:0000256" key="7">
    <source>
        <dbReference type="ARBA" id="ARBA00022801"/>
    </source>
</evidence>
<dbReference type="GO" id="GO:0009610">
    <property type="term" value="P:response to symbiotic fungus"/>
    <property type="evidence" value="ECO:0007669"/>
    <property type="project" value="UniProtKB-ARBA"/>
</dbReference>
<feature type="domain" description="Subtilisin-like protease fibronectin type-III" evidence="16">
    <location>
        <begin position="517"/>
        <end position="613"/>
    </location>
</feature>
<dbReference type="SUPFAM" id="SSF52743">
    <property type="entry name" value="Subtilisin-like"/>
    <property type="match status" value="2"/>
</dbReference>
<evidence type="ECO:0000256" key="4">
    <source>
        <dbReference type="ARBA" id="ARBA00022523"/>
    </source>
</evidence>
<dbReference type="InterPro" id="IPR023828">
    <property type="entry name" value="Peptidase_S8_Ser-AS"/>
</dbReference>
<evidence type="ECO:0000256" key="2">
    <source>
        <dbReference type="ARBA" id="ARBA00004271"/>
    </source>
</evidence>
<evidence type="ECO:0000259" key="15">
    <source>
        <dbReference type="Pfam" id="PF05922"/>
    </source>
</evidence>
<dbReference type="Proteomes" id="UP000237347">
    <property type="component" value="Unassembled WGS sequence"/>
</dbReference>
<dbReference type="GO" id="GO:0004252">
    <property type="term" value="F:serine-type endopeptidase activity"/>
    <property type="evidence" value="ECO:0007669"/>
    <property type="project" value="InterPro"/>
</dbReference>
<proteinExistence type="inferred from homology"/>
<dbReference type="GO" id="GO:0048046">
    <property type="term" value="C:apoplast"/>
    <property type="evidence" value="ECO:0007669"/>
    <property type="project" value="UniProtKB-SubCell"/>
</dbReference>
<evidence type="ECO:0000259" key="14">
    <source>
        <dbReference type="Pfam" id="PF02225"/>
    </source>
</evidence>
<feature type="domain" description="Inhibitor I9" evidence="15">
    <location>
        <begin position="29"/>
        <end position="105"/>
    </location>
</feature>
<feature type="transmembrane region" description="Helical" evidence="11">
    <location>
        <begin position="628"/>
        <end position="649"/>
    </location>
</feature>
<keyword evidence="11" id="KW-0812">Transmembrane</keyword>
<dbReference type="PROSITE" id="PS51892">
    <property type="entry name" value="SUBTILASE"/>
    <property type="match status" value="1"/>
</dbReference>
<dbReference type="Pfam" id="PF05922">
    <property type="entry name" value="Inhibitor_I9"/>
    <property type="match status" value="1"/>
</dbReference>
<dbReference type="InterPro" id="IPR003137">
    <property type="entry name" value="PA_domain"/>
</dbReference>
<dbReference type="Gene3D" id="3.50.30.30">
    <property type="match status" value="1"/>
</dbReference>
<comment type="caution">
    <text evidence="17">The sequence shown here is derived from an EMBL/GenBank/DDBJ whole genome shotgun (WGS) entry which is preliminary data.</text>
</comment>
<evidence type="ECO:0000313" key="18">
    <source>
        <dbReference type="Proteomes" id="UP000237347"/>
    </source>
</evidence>
<feature type="domain" description="Peptidase S8/S53" evidence="13">
    <location>
        <begin position="336"/>
        <end position="441"/>
    </location>
</feature>
<keyword evidence="4" id="KW-0052">Apoplast</keyword>
<dbReference type="InterPro" id="IPR041469">
    <property type="entry name" value="Subtilisin-like_FN3"/>
</dbReference>
<dbReference type="Pfam" id="PF17766">
    <property type="entry name" value="fn3_6"/>
    <property type="match status" value="1"/>
</dbReference>
<reference evidence="17 18" key="1">
    <citation type="journal article" date="2018" name="Sci. Data">
        <title>The draft genome sequence of cork oak.</title>
        <authorList>
            <person name="Ramos A.M."/>
            <person name="Usie A."/>
            <person name="Barbosa P."/>
            <person name="Barros P.M."/>
            <person name="Capote T."/>
            <person name="Chaves I."/>
            <person name="Simoes F."/>
            <person name="Abreu I."/>
            <person name="Carrasquinho I."/>
            <person name="Faro C."/>
            <person name="Guimaraes J.B."/>
            <person name="Mendonca D."/>
            <person name="Nobrega F."/>
            <person name="Rodrigues L."/>
            <person name="Saibo N.J.M."/>
            <person name="Varela M.C."/>
            <person name="Egas C."/>
            <person name="Matos J."/>
            <person name="Miguel C.M."/>
            <person name="Oliveira M.M."/>
            <person name="Ricardo C.P."/>
            <person name="Goncalves S."/>
        </authorList>
    </citation>
    <scope>NUCLEOTIDE SEQUENCE [LARGE SCALE GENOMIC DNA]</scope>
    <source>
        <strain evidence="18">cv. HL8</strain>
    </source>
</reference>
<evidence type="ECO:0000256" key="8">
    <source>
        <dbReference type="ARBA" id="ARBA00022825"/>
    </source>
</evidence>
<dbReference type="InterPro" id="IPR010259">
    <property type="entry name" value="S8pro/Inhibitor_I9"/>
</dbReference>
<gene>
    <name evidence="17" type="primary">SBT1.8_4</name>
    <name evidence="17" type="ORF">CFP56_017903</name>
</gene>
<evidence type="ECO:0000256" key="3">
    <source>
        <dbReference type="ARBA" id="ARBA00011073"/>
    </source>
</evidence>
<keyword evidence="18" id="KW-1185">Reference proteome</keyword>
<dbReference type="PROSITE" id="PS00138">
    <property type="entry name" value="SUBTILASE_SER"/>
    <property type="match status" value="1"/>
</dbReference>
<evidence type="ECO:0000259" key="16">
    <source>
        <dbReference type="Pfam" id="PF17766"/>
    </source>
</evidence>